<comment type="caution">
    <text evidence="2">The sequence shown here is derived from an EMBL/GenBank/DDBJ whole genome shotgun (WGS) entry which is preliminary data.</text>
</comment>
<organism evidence="2 3">
    <name type="scientific">Klebsiella oxytoca</name>
    <dbReference type="NCBI Taxonomy" id="571"/>
    <lineage>
        <taxon>Bacteria</taxon>
        <taxon>Pseudomonadati</taxon>
        <taxon>Pseudomonadota</taxon>
        <taxon>Gammaproteobacteria</taxon>
        <taxon>Enterobacterales</taxon>
        <taxon>Enterobacteriaceae</taxon>
        <taxon>Klebsiella/Raoultella group</taxon>
        <taxon>Klebsiella</taxon>
    </lineage>
</organism>
<name>A0AAP2BIG2_KLEOX</name>
<keyword evidence="3" id="KW-1185">Reference proteome</keyword>
<gene>
    <name evidence="2" type="ORF">J7S78_13775</name>
</gene>
<accession>A0AAP2BIG2</accession>
<reference evidence="2 3" key="1">
    <citation type="submission" date="2021-03" db="EMBL/GenBank/DDBJ databases">
        <authorList>
            <person name="Stanton E."/>
        </authorList>
    </citation>
    <scope>NUCLEOTIDE SEQUENCE [LARGE SCALE GENOMIC DNA]</scope>
    <source>
        <strain evidence="2 3">2020EL-00037</strain>
    </source>
</reference>
<dbReference type="Proteomes" id="UP000673434">
    <property type="component" value="Unassembled WGS sequence"/>
</dbReference>
<proteinExistence type="predicted"/>
<dbReference type="AlphaFoldDB" id="A0AAP2BIG2"/>
<evidence type="ECO:0000313" key="3">
    <source>
        <dbReference type="Proteomes" id="UP000673434"/>
    </source>
</evidence>
<evidence type="ECO:0000313" key="2">
    <source>
        <dbReference type="EMBL" id="MBQ0600862.1"/>
    </source>
</evidence>
<dbReference type="RefSeq" id="WP_210846266.1">
    <property type="nucleotide sequence ID" value="NZ_JAGKON010000013.1"/>
</dbReference>
<feature type="region of interest" description="Disordered" evidence="1">
    <location>
        <begin position="1"/>
        <end position="28"/>
    </location>
</feature>
<sequence>MGRTTKATSPKRPVPFNPDAEYPPFDKNATENIDGKNIALLASPLATAYLHDVPEKLINLTTLTPADHRLRDAITHNIALQLVEALRPSWPLRGMEWLVIPDLIRKTRKERLITEKYLAESLSASPERKAALFRVIRALSTQRISHMSKDAQNTVSKVLQQMTSAPR</sequence>
<evidence type="ECO:0000256" key="1">
    <source>
        <dbReference type="SAM" id="MobiDB-lite"/>
    </source>
</evidence>
<protein>
    <submittedName>
        <fullName evidence="2">Uncharacterized protein</fullName>
    </submittedName>
</protein>
<dbReference type="EMBL" id="JAGKON010000013">
    <property type="protein sequence ID" value="MBQ0600862.1"/>
    <property type="molecule type" value="Genomic_DNA"/>
</dbReference>